<dbReference type="SMART" id="SM00292">
    <property type="entry name" value="BRCT"/>
    <property type="match status" value="1"/>
</dbReference>
<dbReference type="Gene3D" id="3.40.50.10190">
    <property type="entry name" value="BRCT domain"/>
    <property type="match status" value="1"/>
</dbReference>
<keyword evidence="8" id="KW-0694">RNA-binding</keyword>
<evidence type="ECO:0000256" key="9">
    <source>
        <dbReference type="ARBA" id="ARBA00023015"/>
    </source>
</evidence>
<dbReference type="CDD" id="cd07521">
    <property type="entry name" value="HAD_FCP1-like"/>
    <property type="match status" value="1"/>
</dbReference>
<evidence type="ECO:0000259" key="16">
    <source>
        <dbReference type="PROSITE" id="PS50172"/>
    </source>
</evidence>
<evidence type="ECO:0000256" key="14">
    <source>
        <dbReference type="ARBA" id="ARBA00063107"/>
    </source>
</evidence>
<evidence type="ECO:0000256" key="2">
    <source>
        <dbReference type="ARBA" id="ARBA00001946"/>
    </source>
</evidence>
<keyword evidence="9" id="KW-0805">Transcription regulation</keyword>
<feature type="region of interest" description="Disordered" evidence="15">
    <location>
        <begin position="103"/>
        <end position="142"/>
    </location>
</feature>
<feature type="compositionally biased region" description="Low complexity" evidence="15">
    <location>
        <begin position="104"/>
        <end position="118"/>
    </location>
</feature>
<dbReference type="InterPro" id="IPR004274">
    <property type="entry name" value="FCP1_dom"/>
</dbReference>
<organism evidence="18 19">
    <name type="scientific">Taxus chinensis</name>
    <name type="common">Chinese yew</name>
    <name type="synonym">Taxus wallichiana var. chinensis</name>
    <dbReference type="NCBI Taxonomy" id="29808"/>
    <lineage>
        <taxon>Eukaryota</taxon>
        <taxon>Viridiplantae</taxon>
        <taxon>Streptophyta</taxon>
        <taxon>Embryophyta</taxon>
        <taxon>Tracheophyta</taxon>
        <taxon>Spermatophyta</taxon>
        <taxon>Pinopsida</taxon>
        <taxon>Pinidae</taxon>
        <taxon>Conifers II</taxon>
        <taxon>Cupressales</taxon>
        <taxon>Taxaceae</taxon>
        <taxon>Taxus</taxon>
    </lineage>
</organism>
<comment type="caution">
    <text evidence="18">The sequence shown here is derived from an EMBL/GenBank/DDBJ whole genome shotgun (WGS) entry which is preliminary data.</text>
</comment>
<comment type="subcellular location">
    <subcellularLocation>
        <location evidence="3">Nucleus</location>
    </subcellularLocation>
</comment>
<feature type="compositionally biased region" description="Polar residues" evidence="15">
    <location>
        <begin position="886"/>
        <end position="896"/>
    </location>
</feature>
<dbReference type="InterPro" id="IPR011947">
    <property type="entry name" value="FCP1_euk"/>
</dbReference>
<keyword evidence="6" id="KW-0479">Metal-binding</keyword>
<evidence type="ECO:0000256" key="12">
    <source>
        <dbReference type="ARBA" id="ARBA00047761"/>
    </source>
</evidence>
<reference evidence="18 19" key="1">
    <citation type="journal article" date="2021" name="Nat. Plants">
        <title>The Taxus genome provides insights into paclitaxel biosynthesis.</title>
        <authorList>
            <person name="Xiong X."/>
            <person name="Gou J."/>
            <person name="Liao Q."/>
            <person name="Li Y."/>
            <person name="Zhou Q."/>
            <person name="Bi G."/>
            <person name="Li C."/>
            <person name="Du R."/>
            <person name="Wang X."/>
            <person name="Sun T."/>
            <person name="Guo L."/>
            <person name="Liang H."/>
            <person name="Lu P."/>
            <person name="Wu Y."/>
            <person name="Zhang Z."/>
            <person name="Ro D.K."/>
            <person name="Shang Y."/>
            <person name="Huang S."/>
            <person name="Yan J."/>
        </authorList>
    </citation>
    <scope>NUCLEOTIDE SEQUENCE [LARGE SCALE GENOMIC DNA]</scope>
    <source>
        <strain evidence="18">Ta-2019</strain>
    </source>
</reference>
<evidence type="ECO:0000313" key="19">
    <source>
        <dbReference type="Proteomes" id="UP000824469"/>
    </source>
</evidence>
<dbReference type="InterPro" id="IPR036412">
    <property type="entry name" value="HAD-like_sf"/>
</dbReference>
<evidence type="ECO:0000256" key="3">
    <source>
        <dbReference type="ARBA" id="ARBA00004123"/>
    </source>
</evidence>
<dbReference type="Pfam" id="PF25505">
    <property type="entry name" value="ARM_CPL3"/>
    <property type="match status" value="1"/>
</dbReference>
<evidence type="ECO:0000313" key="18">
    <source>
        <dbReference type="EMBL" id="KAH9329269.1"/>
    </source>
</evidence>
<feature type="region of interest" description="Disordered" evidence="15">
    <location>
        <begin position="579"/>
        <end position="623"/>
    </location>
</feature>
<dbReference type="FunFam" id="3.40.50.1000:FF:000098">
    <property type="entry name" value="RNA polymerase II C-terminal domain phosphatase-like 3"/>
    <property type="match status" value="1"/>
</dbReference>
<feature type="domain" description="FCP1 homology" evidence="17">
    <location>
        <begin position="1185"/>
        <end position="1365"/>
    </location>
</feature>
<evidence type="ECO:0000256" key="11">
    <source>
        <dbReference type="ARBA" id="ARBA00023242"/>
    </source>
</evidence>
<dbReference type="EC" id="3.1.3.16" evidence="4"/>
<dbReference type="PANTHER" id="PTHR23081:SF2">
    <property type="entry name" value="RNA POLYMERASE II C-TERMINAL DOMAIN PHOSPHATASE-LIKE 3"/>
    <property type="match status" value="1"/>
</dbReference>
<feature type="domain" description="BRCT" evidence="16">
    <location>
        <begin position="1407"/>
        <end position="1500"/>
    </location>
</feature>
<dbReference type="Gene3D" id="3.40.50.1000">
    <property type="entry name" value="HAD superfamily/HAD-like"/>
    <property type="match status" value="1"/>
</dbReference>
<dbReference type="InterPro" id="IPR001357">
    <property type="entry name" value="BRCT_dom"/>
</dbReference>
<feature type="compositionally biased region" description="Polar residues" evidence="15">
    <location>
        <begin position="509"/>
        <end position="522"/>
    </location>
</feature>
<dbReference type="GO" id="GO:0009651">
    <property type="term" value="P:response to salt stress"/>
    <property type="evidence" value="ECO:0007669"/>
    <property type="project" value="UniProtKB-ARBA"/>
</dbReference>
<comment type="catalytic activity">
    <reaction evidence="13">
        <text>O-phospho-L-threonyl-[protein] + H2O = L-threonyl-[protein] + phosphate</text>
        <dbReference type="Rhea" id="RHEA:47004"/>
        <dbReference type="Rhea" id="RHEA-COMP:11060"/>
        <dbReference type="Rhea" id="RHEA-COMP:11605"/>
        <dbReference type="ChEBI" id="CHEBI:15377"/>
        <dbReference type="ChEBI" id="CHEBI:30013"/>
        <dbReference type="ChEBI" id="CHEBI:43474"/>
        <dbReference type="ChEBI" id="CHEBI:61977"/>
        <dbReference type="EC" id="3.1.3.16"/>
    </reaction>
</comment>
<feature type="compositionally biased region" description="Polar residues" evidence="15">
    <location>
        <begin position="446"/>
        <end position="460"/>
    </location>
</feature>
<keyword evidence="7" id="KW-0378">Hydrolase</keyword>
<comment type="cofactor">
    <cofactor evidence="1">
        <name>Mn(2+)</name>
        <dbReference type="ChEBI" id="CHEBI:29035"/>
    </cofactor>
</comment>
<evidence type="ECO:0000256" key="13">
    <source>
        <dbReference type="ARBA" id="ARBA00048336"/>
    </source>
</evidence>
<evidence type="ECO:0000256" key="5">
    <source>
        <dbReference type="ARBA" id="ARBA00022491"/>
    </source>
</evidence>
<sequence length="1508" mass="168153">MVSPGENDDPMEEIEEGEIADASNEGFDDNDEENLPTLQRKASLNDLAAARYWTEPARREDSPRFLDQGQSGGQWRREGLHYTTSNGNYNPDLYNLAWAQAVQSKPSNSNNGNYNNNVKSKEENLKNGKGVSRSENPGNGRKFVAWKNEECISISSSSSDSADSDDSVRVIRVLPAKSNGSGDNGKKEVGAGNCDNDEKMEVIGGGGDDEKEEGELEEGEIEVRSENSGDPLDGGRDDNKAETTGTSKQGMNFDRGAARHPIGLQKDIHEKKGLKDYHSKKRVAAITEMLKNVTVKDAQKSFTGVCTQLQKALECLIRISTEVHADNVSGIVKQIFSGIRAAYAVYKTGSPKQQEQEKSAFPRLLEFLNTEAQKHFTSKQIKELEAMVLSVSSGNRSLKADTAQREKRKQGMVGIQSSMENTRKPGGERISPNIESEAFSSKPFEGSNNSNEIKTNSKTLEPNEDTQLLVLTESDSRASSNSSLCVGGAESSDGSFKPWEDPEEPDDSNLPTPTHDSYPSCWNQQNLSSSFVERQPSLKSPIPFGRGIQDKTDENAFWPSEPVNAVTYYQEKFGRKTFFSNDRLPSPTPSEDNEEEEASYQGLEVSSSIVGNTHSKQGTEQREVRQINIDKNLYVLRDKYCCPPLNSDVESRGMEPGIQNGSSHKFELQVSQAKDRTDAVETRKLMNSRKALPKSRDPRRRVTESEFCTVDLSSQPCRPESSVILKERVEGILLDRKHQADAEVMQDSYSKRRRNHSAHHLFPNNFPVMMSGSGGWLEENTVIPSSSDWDQSLEMEVESTGALLRPSDLETDCSSMSDADREYTTMENGNLNKRQKTESFYQANTSVSPASETNQLQSNVIDGNLSYKIQSQDEDERRGRLDTDISDQGPQTHTSVNLTSNIIPSVLKDIAVNPTMLMSLLRSGQESLSPLTMQKSEQYQETNPPSASTGAFLPTTGKEMGINPSMLKVFNLQQQVSQGLATSLKPATQIAITGGESRKHQMKPRDPRRVLPINSGCEDSKLNGMPKSCSPVSREIRVTSSRPAAVDLAPKLPQVSCLPNIEQNFKEKLVTIAEMLGKSDVKTLQALSSQLCIDKSKKESECLDLDSTPGRLSKFYEVDNKQDMGVSSPVSSPMQSLSDENIGIAQNKSNPWGDLDHLLEGYSEDQRLAIHQERARRIEEQNKMFHAKKLCLVLDLDHTLLNSAKFVEVDPVHEEILRKKEEQDRERPHRHLFRFPHMGMWTKLRPGIWNFLDRASKLYELHVYTMGNKVYATEMARVLDPTGTLFAGRVISKGDEADVDGDDRPPKSKDLDGVLGMESAVVIIDDSARVWPHHRHNLIVVERYMYFPCSRRQFGLAGQSLLEADVDERAEDGTLASSLAVIEKIHHTFFSSKLLHEVDVRDFLAAEQRKILMGCKVVFSRVFPVGEAQPHLHPLWQIAEQFGAVCKTQIDDEVTHVVALSPGTDKVNWALQTGRWVVHPGWLEASALLYRRANEIHYSIIMAHYPPQ</sequence>
<keyword evidence="10" id="KW-0804">Transcription</keyword>
<dbReference type="SMART" id="SM00577">
    <property type="entry name" value="CPDc"/>
    <property type="match status" value="1"/>
</dbReference>
<feature type="compositionally biased region" description="Basic and acidic residues" evidence="15">
    <location>
        <begin position="221"/>
        <end position="241"/>
    </location>
</feature>
<name>A0AA38LMG3_TAXCH</name>
<comment type="subunit">
    <text evidence="14">Interacts with RAP74.</text>
</comment>
<dbReference type="GO" id="GO:0008420">
    <property type="term" value="F:RNA polymerase II CTD heptapeptide repeat phosphatase activity"/>
    <property type="evidence" value="ECO:0007669"/>
    <property type="project" value="InterPro"/>
</dbReference>
<dbReference type="InterPro" id="IPR057473">
    <property type="entry name" value="ARM_CPL3"/>
</dbReference>
<dbReference type="PANTHER" id="PTHR23081">
    <property type="entry name" value="RNA POLYMERASE II CTD PHOSPHATASE"/>
    <property type="match status" value="1"/>
</dbReference>
<feature type="compositionally biased region" description="Acidic residues" evidence="15">
    <location>
        <begin position="1"/>
        <end position="19"/>
    </location>
</feature>
<dbReference type="InterPro" id="IPR023214">
    <property type="entry name" value="HAD_sf"/>
</dbReference>
<dbReference type="Proteomes" id="UP000824469">
    <property type="component" value="Unassembled WGS sequence"/>
</dbReference>
<dbReference type="NCBIfam" id="TIGR02250">
    <property type="entry name" value="FCP1_euk"/>
    <property type="match status" value="1"/>
</dbReference>
<dbReference type="EMBL" id="JAHRHJ020000001">
    <property type="protein sequence ID" value="KAH9329269.1"/>
    <property type="molecule type" value="Genomic_DNA"/>
</dbReference>
<dbReference type="GO" id="GO:0005634">
    <property type="term" value="C:nucleus"/>
    <property type="evidence" value="ECO:0007669"/>
    <property type="project" value="UniProtKB-SubCell"/>
</dbReference>
<dbReference type="OMA" id="WLEENTV"/>
<feature type="region of interest" description="Disordered" evidence="15">
    <location>
        <begin position="174"/>
        <end position="257"/>
    </location>
</feature>
<evidence type="ECO:0000256" key="6">
    <source>
        <dbReference type="ARBA" id="ARBA00022723"/>
    </source>
</evidence>
<evidence type="ECO:0000256" key="10">
    <source>
        <dbReference type="ARBA" id="ARBA00023163"/>
    </source>
</evidence>
<dbReference type="GO" id="GO:0046872">
    <property type="term" value="F:metal ion binding"/>
    <property type="evidence" value="ECO:0007669"/>
    <property type="project" value="UniProtKB-KW"/>
</dbReference>
<keyword evidence="19" id="KW-1185">Reference proteome</keyword>
<dbReference type="InterPro" id="IPR039189">
    <property type="entry name" value="Fcp1"/>
</dbReference>
<dbReference type="Pfam" id="PF03031">
    <property type="entry name" value="NIF"/>
    <property type="match status" value="1"/>
</dbReference>
<keyword evidence="5" id="KW-0678">Repressor</keyword>
<protein>
    <recommendedName>
        <fullName evidence="4">protein-serine/threonine phosphatase</fullName>
        <ecNumber evidence="4">3.1.3.16</ecNumber>
    </recommendedName>
</protein>
<dbReference type="PROSITE" id="PS50172">
    <property type="entry name" value="BRCT"/>
    <property type="match status" value="1"/>
</dbReference>
<feature type="compositionally biased region" description="Acidic residues" evidence="15">
    <location>
        <begin position="207"/>
        <end position="220"/>
    </location>
</feature>
<feature type="region of interest" description="Disordered" evidence="15">
    <location>
        <begin position="1"/>
        <end position="86"/>
    </location>
</feature>
<gene>
    <name evidence="18" type="ORF">KI387_001377</name>
</gene>
<evidence type="ECO:0000256" key="8">
    <source>
        <dbReference type="ARBA" id="ARBA00022884"/>
    </source>
</evidence>
<feature type="region of interest" description="Disordered" evidence="15">
    <location>
        <begin position="861"/>
        <end position="896"/>
    </location>
</feature>
<dbReference type="PROSITE" id="PS50969">
    <property type="entry name" value="FCP1"/>
    <property type="match status" value="1"/>
</dbReference>
<comment type="catalytic activity">
    <reaction evidence="12">
        <text>O-phospho-L-seryl-[protein] + H2O = L-seryl-[protein] + phosphate</text>
        <dbReference type="Rhea" id="RHEA:20629"/>
        <dbReference type="Rhea" id="RHEA-COMP:9863"/>
        <dbReference type="Rhea" id="RHEA-COMP:11604"/>
        <dbReference type="ChEBI" id="CHEBI:15377"/>
        <dbReference type="ChEBI" id="CHEBI:29999"/>
        <dbReference type="ChEBI" id="CHEBI:43474"/>
        <dbReference type="ChEBI" id="CHEBI:83421"/>
        <dbReference type="EC" id="3.1.3.16"/>
    </reaction>
</comment>
<evidence type="ECO:0000256" key="7">
    <source>
        <dbReference type="ARBA" id="ARBA00022801"/>
    </source>
</evidence>
<proteinExistence type="predicted"/>
<evidence type="ECO:0000256" key="1">
    <source>
        <dbReference type="ARBA" id="ARBA00001936"/>
    </source>
</evidence>
<dbReference type="InterPro" id="IPR036420">
    <property type="entry name" value="BRCT_dom_sf"/>
</dbReference>
<evidence type="ECO:0000256" key="4">
    <source>
        <dbReference type="ARBA" id="ARBA00013081"/>
    </source>
</evidence>
<evidence type="ECO:0000256" key="15">
    <source>
        <dbReference type="SAM" id="MobiDB-lite"/>
    </source>
</evidence>
<comment type="cofactor">
    <cofactor evidence="2">
        <name>Mg(2+)</name>
        <dbReference type="ChEBI" id="CHEBI:18420"/>
    </cofactor>
</comment>
<dbReference type="SUPFAM" id="SSF52113">
    <property type="entry name" value="BRCT domain"/>
    <property type="match status" value="1"/>
</dbReference>
<dbReference type="Pfam" id="PF00533">
    <property type="entry name" value="BRCT"/>
    <property type="match status" value="1"/>
</dbReference>
<dbReference type="SUPFAM" id="SSF56784">
    <property type="entry name" value="HAD-like"/>
    <property type="match status" value="1"/>
</dbReference>
<accession>A0AA38LMG3</accession>
<keyword evidence="11" id="KW-0539">Nucleus</keyword>
<dbReference type="CDD" id="cd17729">
    <property type="entry name" value="BRCT_CTDP1"/>
    <property type="match status" value="1"/>
</dbReference>
<dbReference type="GO" id="GO:0003723">
    <property type="term" value="F:RNA binding"/>
    <property type="evidence" value="ECO:0007669"/>
    <property type="project" value="UniProtKB-KW"/>
</dbReference>
<evidence type="ECO:0000259" key="17">
    <source>
        <dbReference type="PROSITE" id="PS50969"/>
    </source>
</evidence>
<dbReference type="FunFam" id="3.40.50.10190:FF:000014">
    <property type="entry name" value="RNA polymerase II C-terminal domain phosphatase-like 3"/>
    <property type="match status" value="1"/>
</dbReference>
<feature type="region of interest" description="Disordered" evidence="15">
    <location>
        <begin position="396"/>
        <end position="522"/>
    </location>
</feature>
<feature type="compositionally biased region" description="Polar residues" evidence="15">
    <location>
        <begin position="604"/>
        <end position="616"/>
    </location>
</feature>